<reference evidence="3" key="1">
    <citation type="submission" date="2014-11" db="EMBL/GenBank/DDBJ databases">
        <title>Molecular phylogeny of cliff fern family Woodsiaceae with morphological implications.</title>
        <authorList>
            <person name="Shao Y.-Z."/>
            <person name="Wei R."/>
            <person name="Zhang X.-C."/>
        </authorList>
    </citation>
    <scope>NUCLEOTIDE SEQUENCE</scope>
</reference>
<accession>A0A0K6S9X2</accession>
<feature type="region of interest" description="Disordered" evidence="1">
    <location>
        <begin position="33"/>
        <end position="97"/>
    </location>
</feature>
<feature type="compositionally biased region" description="Low complexity" evidence="1">
    <location>
        <begin position="332"/>
        <end position="348"/>
    </location>
</feature>
<gene>
    <name evidence="3" type="ORF">Cvel_31086.t1.CR2</name>
</gene>
<evidence type="ECO:0000256" key="2">
    <source>
        <dbReference type="SAM" id="SignalP"/>
    </source>
</evidence>
<proteinExistence type="predicted"/>
<evidence type="ECO:0000313" key="3">
    <source>
        <dbReference type="EMBL" id="CUC10356.1"/>
    </source>
</evidence>
<feature type="chain" id="PRO_5005508523" description="Ataxin-2 C-terminal domain-containing protein" evidence="2">
    <location>
        <begin position="25"/>
        <end position="438"/>
    </location>
</feature>
<keyword evidence="2" id="KW-0732">Signal</keyword>
<name>A0A0K6S9X2_9ALVE</name>
<feature type="compositionally biased region" description="Basic and acidic residues" evidence="1">
    <location>
        <begin position="393"/>
        <end position="418"/>
    </location>
</feature>
<protein>
    <recommendedName>
        <fullName evidence="4">Ataxin-2 C-terminal domain-containing protein</fullName>
    </recommendedName>
</protein>
<feature type="compositionally biased region" description="Low complexity" evidence="1">
    <location>
        <begin position="76"/>
        <end position="94"/>
    </location>
</feature>
<evidence type="ECO:0008006" key="4">
    <source>
        <dbReference type="Google" id="ProtNLM"/>
    </source>
</evidence>
<feature type="region of interest" description="Disordered" evidence="1">
    <location>
        <begin position="123"/>
        <end position="196"/>
    </location>
</feature>
<sequence length="438" mass="46724">MKVLSRLRGSFLVLLLLLFFVATAKEDSQESRFLEAKQQGQQQQTGTASVDTTTNKSTEEARRENANMTSAERATENSTATSQTNATAATSTESLSEDEAIMSEINALTQEFHEYLSALQEEMVTQQQQGNATPLASNKTQGAPPEIPTSLLEGSGRAVETGGGQMDQAQAAQALQQQQQQMQQQGGGFPPGTPLPPPQAMLQSFQIPYQPQVQLPFAFVQQIPTYNPYSPSGPTAPGGPYSMSPFGYATGPLPPAGVQGWGPGMQYVQQPQPQAGPMGMYGGPAQPQSMAQMSSMWAPGSPYQMPPQQQVMPGPPTSMGMPMQPAQPPMPQQYMQTQQQQQQAPAPATIASSNTETPPHESQPKVPKTSADLQRDSQPDAPSLAPSVPSKPIGDEAKSSKEAAHVAKDSEAHKEEKATPGSEPQAPPSNKELKKQDG</sequence>
<organism evidence="3">
    <name type="scientific">Chromera velia CCMP2878</name>
    <dbReference type="NCBI Taxonomy" id="1169474"/>
    <lineage>
        <taxon>Eukaryota</taxon>
        <taxon>Sar</taxon>
        <taxon>Alveolata</taxon>
        <taxon>Colpodellida</taxon>
        <taxon>Chromeraceae</taxon>
        <taxon>Chromera</taxon>
    </lineage>
</organism>
<feature type="compositionally biased region" description="Low complexity" evidence="1">
    <location>
        <begin position="38"/>
        <end position="47"/>
    </location>
</feature>
<dbReference type="AlphaFoldDB" id="A0A0K6S9X2"/>
<feature type="signal peptide" evidence="2">
    <location>
        <begin position="1"/>
        <end position="24"/>
    </location>
</feature>
<feature type="compositionally biased region" description="Low complexity" evidence="1">
    <location>
        <begin position="302"/>
        <end position="324"/>
    </location>
</feature>
<feature type="region of interest" description="Disordered" evidence="1">
    <location>
        <begin position="282"/>
        <end position="438"/>
    </location>
</feature>
<dbReference type="VEuPathDB" id="CryptoDB:Cvel_31086"/>
<feature type="compositionally biased region" description="Low complexity" evidence="1">
    <location>
        <begin position="166"/>
        <end position="184"/>
    </location>
</feature>
<evidence type="ECO:0000256" key="1">
    <source>
        <dbReference type="SAM" id="MobiDB-lite"/>
    </source>
</evidence>
<dbReference type="EMBL" id="CDMZ01003718">
    <property type="protein sequence ID" value="CUC10356.1"/>
    <property type="molecule type" value="Genomic_DNA"/>
</dbReference>
<feature type="compositionally biased region" description="Polar residues" evidence="1">
    <location>
        <begin position="123"/>
        <end position="141"/>
    </location>
</feature>